<dbReference type="Proteomes" id="UP000003374">
    <property type="component" value="Unassembled WGS sequence"/>
</dbReference>
<gene>
    <name evidence="1" type="ORF">NB231_07582</name>
</gene>
<comment type="caution">
    <text evidence="1">The sequence shown here is derived from an EMBL/GenBank/DDBJ whole genome shotgun (WGS) entry which is preliminary data.</text>
</comment>
<sequence length="78" mass="9252">MSRRYLNYIFADAFNTNPPRYLRLLRLHEVRRPAKVRAKLSPKQRIVRNVAAPLTGDNDTWRVQYRVLPMVVQSVDSR</sequence>
<dbReference type="HOGENOM" id="CLU_2618422_0_0_6"/>
<evidence type="ECO:0000313" key="2">
    <source>
        <dbReference type="Proteomes" id="UP000003374"/>
    </source>
</evidence>
<reference evidence="1 2" key="1">
    <citation type="submission" date="2006-02" db="EMBL/GenBank/DDBJ databases">
        <authorList>
            <person name="Waterbury J."/>
            <person name="Ferriera S."/>
            <person name="Johnson J."/>
            <person name="Kravitz S."/>
            <person name="Halpern A."/>
            <person name="Remington K."/>
            <person name="Beeson K."/>
            <person name="Tran B."/>
            <person name="Rogers Y.-H."/>
            <person name="Friedman R."/>
            <person name="Venter J.C."/>
        </authorList>
    </citation>
    <scope>NUCLEOTIDE SEQUENCE [LARGE SCALE GENOMIC DNA]</scope>
    <source>
        <strain evidence="1 2">Nb-231</strain>
    </source>
</reference>
<accession>A4BTB1</accession>
<dbReference type="EMBL" id="AAOF01000013">
    <property type="protein sequence ID" value="EAR21013.1"/>
    <property type="molecule type" value="Genomic_DNA"/>
</dbReference>
<organism evidence="1 2">
    <name type="scientific">Nitrococcus mobilis Nb-231</name>
    <dbReference type="NCBI Taxonomy" id="314278"/>
    <lineage>
        <taxon>Bacteria</taxon>
        <taxon>Pseudomonadati</taxon>
        <taxon>Pseudomonadota</taxon>
        <taxon>Gammaproteobacteria</taxon>
        <taxon>Chromatiales</taxon>
        <taxon>Ectothiorhodospiraceae</taxon>
        <taxon>Nitrococcus</taxon>
    </lineage>
</organism>
<evidence type="ECO:0000313" key="1">
    <source>
        <dbReference type="EMBL" id="EAR21013.1"/>
    </source>
</evidence>
<dbReference type="STRING" id="314278.NB231_07582"/>
<keyword evidence="2" id="KW-1185">Reference proteome</keyword>
<proteinExistence type="predicted"/>
<protein>
    <submittedName>
        <fullName evidence="1">Uncharacterized protein</fullName>
    </submittedName>
</protein>
<name>A4BTB1_9GAMM</name>
<dbReference type="AlphaFoldDB" id="A4BTB1"/>